<dbReference type="EMBL" id="JABDTM020025646">
    <property type="protein sequence ID" value="KAH0813003.1"/>
    <property type="molecule type" value="Genomic_DNA"/>
</dbReference>
<dbReference type="Proteomes" id="UP000719412">
    <property type="component" value="Unassembled WGS sequence"/>
</dbReference>
<keyword evidence="10" id="KW-0813">Transport</keyword>
<dbReference type="InterPro" id="IPR000372">
    <property type="entry name" value="LRRNT"/>
</dbReference>
<dbReference type="PRINTS" id="PR00081">
    <property type="entry name" value="GDHRDH"/>
</dbReference>
<feature type="transmembrane region" description="Helical" evidence="10">
    <location>
        <begin position="1400"/>
        <end position="1426"/>
    </location>
</feature>
<evidence type="ECO:0000259" key="12">
    <source>
        <dbReference type="SMART" id="SM00013"/>
    </source>
</evidence>
<dbReference type="Pfam" id="PF02036">
    <property type="entry name" value="SCP2"/>
    <property type="match status" value="1"/>
</dbReference>
<dbReference type="InterPro" id="IPR029058">
    <property type="entry name" value="AB_hydrolase_fold"/>
</dbReference>
<evidence type="ECO:0000256" key="3">
    <source>
        <dbReference type="ARBA" id="ARBA00006484"/>
    </source>
</evidence>
<comment type="similarity">
    <text evidence="3">Belongs to the short-chain dehydrogenases/reductases (SDR) family.</text>
</comment>
<evidence type="ECO:0000313" key="13">
    <source>
        <dbReference type="EMBL" id="KAH0813003.1"/>
    </source>
</evidence>
<dbReference type="InterPro" id="IPR032675">
    <property type="entry name" value="LRR_dom_sf"/>
</dbReference>
<feature type="transmembrane region" description="Helical" evidence="10">
    <location>
        <begin position="1567"/>
        <end position="1587"/>
    </location>
</feature>
<keyword evidence="10" id="KW-0256">Endoplasmic reticulum</keyword>
<keyword evidence="10" id="KW-0378">Hydrolase</keyword>
<feature type="domain" description="LRRNT" evidence="12">
    <location>
        <begin position="53"/>
        <end position="101"/>
    </location>
</feature>
<dbReference type="Gene3D" id="3.40.50.1820">
    <property type="entry name" value="alpha/beta hydrolase"/>
    <property type="match status" value="1"/>
</dbReference>
<dbReference type="InterPro" id="IPR003033">
    <property type="entry name" value="SCP2_sterol-bd_dom"/>
</dbReference>
<name>A0A8J6HG45_TENMO</name>
<feature type="transmembrane region" description="Helical" evidence="10">
    <location>
        <begin position="1500"/>
        <end position="1519"/>
    </location>
</feature>
<keyword evidence="4" id="KW-0433">Leucine-rich repeat</keyword>
<sequence length="2682" mass="305563">MRNRWNCSMNLDWVFNLNQSVVKDLRNITCFGEPHPNKPLVTIARFMKDLKKQCPNHCICSLPKVVLKTMGSDHLEPIIEVNCSYRGLTELPLDLPPKTKIIRLEGNEIEDLKLLKQDPIYRKALDLYLDNNKVKSIEELEGSYWLRHFRVFSLSGNRLTEIPTYALDNALEQNPHMPSAVRISLGGNPWRCDCVFTPVFQEMLQKFAPQIDDISEVKCSYVEGDENSLLPIIELSRSSVCRSPAEYSVQALDLLNGVLASLILLILGNKLAGRTVFITGASRGIGKAIALKVARDGANVVIAAKTAEPHPKLPGTIYTACKEVEEAGGKGLACVVDVRDELQVRKAVEEAVKRFGGIDILINNASAINLTPTAQTDMKRYDLMHNINTRGTFLVSKECLPYLQKSNHAHILNLSPPLNMNPLWFKNHVAYTMAKYGMSMCVLGMHEEFRPYNIGVNALWPRTAIQTAAIEMLTGTESAKYNRKPEIMADAAYAILTKDPKTTTGNFFVDDDVLREHGVTDFDQYCVDPAYKDQLMPDFFLDEAAAVPPSDGRPSLATPKTQGGGKIAPIFQAIEKNLSPTTVQQTQAVFQFVVTGDESGKWFVDLKNGNGSCGQGEAPSTPDATLTMDSKNFFEMFTGKIKPATAFMMGKLKINGNMQKALKLDKLMVFINDHEENKCEMTYMFEFPQFVRIPHEFDEVYPKYGIYAYSEGRWTEKTRNMYFTGIPVLFIPGNAGSHRQARSMATIALRKAVNSRTPFHFDHFLLDLNEELSGLNGAVLADQVAYVNSSIHRILELYKGRKKPPRSVILFGHSMGGVIAQRLVTSLPEDSDLVQVVLTLASPHKRTPLMLDSYTYEFYKQLEINRTPNTTFVSVTGGYADFLVPSFLTGVPHKDALNVVTTQVPLSWVVSDHLCILWCKQTIMVLNRALFDIVDPKTKQISMDPQFRMSIFRHHLVRHNGIHSHLHDNYALKANIRNDGEWIEPFGRQFTIVEPCCSFVPRFYMVRLLDQPQHEALTVVAVNMETVDWVYACGAHIPNNNIRVWYELDLGSSHAHVDCSSDEFHHLTHLSEISPSAFHKRRTLRINLHELMRNNSDLTHVVFRVIPADSQTILNVDVYNVGERKLTVNLPNMLSVKRQTVIEKTPEGAVHFELVLPQLYHVMQSYELFVDVDHCISKYRHATASLIVPWAHQAQHKYFTDTDTEPLVVRLYDSRPQWASDQPAVVQLTLDSKCRYKISIRSSIPGILGQMARFYTPLLIVNVAAVVLMTLNSQLKSLGKERDCSLFFVAIKEGAKPYYILTSVKLISRFLSIKPFVNYFPAPDWLIMSQEGTDFFLLPLLLYICSVGIVWLLGIMLSVSLVVCETTVHKFALKFLARTVSFTVTWSDYVMSALHKLPVIVAAALVCLSLTTTGSLALCIGTVFYFMRLTQLSQDYVEQLVWYYVKKIGQKFKRKPKQDDKKRDEPGTSKDENEQETEVDRKKDNSNNNNNNTESSAHNAMFFHATLFLLWSLVTIINVPSVLTWAHNFKYSTVLQPDPSFFPGLVLSLCAFPLWQLDLPNVERRGYIEIGQVVSVLAVTSLIYAPISIFRLNYTLSIAIVVVTLHQLIFLKMERRKSDGWKIFIKELYKLLSGYEFQRDVTKYNVKNLDDWGKTDKPQGIVIHNNMQQFFTILQNYNIDTSLINKSEIYKNVDKIRELNRVLKFTLKHEPQRSFSTEDTKLVVKGAFVKFGSIPPESYTGVNTVEIFATDTVFIDSDFVSSRPGFSLVIMAPKWWIVGTRSIKIGNEDGQKNNSTSNFLAIAESITNEKDITITYDGDSDVLCCLPEQKILENSRELSQENRGRYRDSIVEFKVFLREYWRKNKYRKEEIKAFLTQLDTSEDVLNYLGLEGLIHDYQRLENQSRYYKNSHVELFPFYENLLEVAVKRAQSFTSSSEDDKIVTFHLYTTLLTKLNLAKENTVDTSLPVKIENFLHSLSEKFVELKRKNGYSIFDRYQEIDKDGVDTIITNSLQFISKYTSDEFKNDTTRDLETSDVTRSILKMVSVTLEDLGTVGLKVNEILATTNQVSKFLYLGKSPKIVAPSDEISAIRTTTESLQQKLPGADQFEDGAKTKPKECGREIENAIVALLKIIKESVDRFESELTAKFLSSLDVTKWEVPKVLKRVKYYVKQLPKEKSSNTLEGLNLMIDSYRRVESYYRQKTISDYVRLQEQTDWVLKLKNEGLSRSVRQMRNATASNLIISEYENDINFVKQYAFPYVDEVFKQLKLSHKTLRQSNDLTVLAGACSDSISSLGHTLFHSVSRIDEYIMLTKTYDYRNPLYTWSHKTHKSLFRKLFAGEEILLKADVKSNSHNGVHFNGIEIDFRAVDKKQQSVISAAFNYFKIRLTHTGNSYYRCDDKVYLITTAPSVMEYSHMKSNSSKLKRVSQNGVYIKIEEGDPVLSPYTTWRLQLLAPRFNVNPIFDKLTNFEDMVDLRLVGSGKYLTDDAFVCNRNVDGFYELEDPQPEPYSGANRYRRAASFVPYTSASSGLSSPLNNIFKWISSTLTPSIRRIDHLGAFASKSSERVPEQSLNPLIFFDQVNSVLILAPVVLCLGKSYFDRHSASGKKKKDEIEASRVDTWTNFACNFKAILLKYNLKKTWLWFNLEDRSEEISSVRTWNEAEALENRLVTLLVDFLDDIRR</sequence>
<comment type="subcellular location">
    <subcellularLocation>
        <location evidence="10">Endoplasmic reticulum membrane</location>
    </subcellularLocation>
    <subcellularLocation>
        <location evidence="1">Mitochondrion</location>
    </subcellularLocation>
    <subcellularLocation>
        <location evidence="2">Peroxisome</location>
    </subcellularLocation>
</comment>
<keyword evidence="10" id="KW-1133">Transmembrane helix</keyword>
<keyword evidence="9" id="KW-0576">Peroxisome</keyword>
<gene>
    <name evidence="13" type="ORF">GEV33_009789</name>
</gene>
<keyword evidence="10" id="KW-0653">Protein transport</keyword>
<evidence type="ECO:0000256" key="6">
    <source>
        <dbReference type="ARBA" id="ARBA00022857"/>
    </source>
</evidence>
<dbReference type="FunFam" id="3.40.50.720:FF:000301">
    <property type="entry name" value="Hydroxysteroid dehydrogenase like 2"/>
    <property type="match status" value="1"/>
</dbReference>
<dbReference type="GO" id="GO:0015031">
    <property type="term" value="P:protein transport"/>
    <property type="evidence" value="ECO:0007669"/>
    <property type="project" value="UniProtKB-KW"/>
</dbReference>
<keyword evidence="10" id="KW-0472">Membrane</keyword>
<keyword evidence="14" id="KW-1185">Reference proteome</keyword>
<dbReference type="InterPro" id="IPR036527">
    <property type="entry name" value="SCP2_sterol-bd_dom_sf"/>
</dbReference>
<comment type="caution">
    <text evidence="13">The sequence shown here is derived from an EMBL/GenBank/DDBJ whole genome shotgun (WGS) entry which is preliminary data.</text>
</comment>
<evidence type="ECO:0000256" key="7">
    <source>
        <dbReference type="ARBA" id="ARBA00023002"/>
    </source>
</evidence>
<protein>
    <recommendedName>
        <fullName evidence="10">GPI inositol-deacylase</fullName>
        <ecNumber evidence="10">3.1.-.-</ecNumber>
    </recommendedName>
</protein>
<dbReference type="Pfam" id="PF07819">
    <property type="entry name" value="PGAP1"/>
    <property type="match status" value="1"/>
</dbReference>
<feature type="region of interest" description="Disordered" evidence="11">
    <location>
        <begin position="1455"/>
        <end position="1493"/>
    </location>
</feature>
<dbReference type="SUPFAM" id="SSF51735">
    <property type="entry name" value="NAD(P)-binding Rossmann-fold domains"/>
    <property type="match status" value="1"/>
</dbReference>
<proteinExistence type="inferred from homology"/>
<dbReference type="SUPFAM" id="SSF53474">
    <property type="entry name" value="alpha/beta-Hydrolases"/>
    <property type="match status" value="1"/>
</dbReference>
<dbReference type="CDD" id="cd09762">
    <property type="entry name" value="HSDL2_SDR_c"/>
    <property type="match status" value="1"/>
</dbReference>
<dbReference type="InterPro" id="IPR051935">
    <property type="entry name" value="HSDL2"/>
</dbReference>
<feature type="compositionally biased region" description="Basic and acidic residues" evidence="11">
    <location>
        <begin position="1457"/>
        <end position="1485"/>
    </location>
</feature>
<organism evidence="13 14">
    <name type="scientific">Tenebrio molitor</name>
    <name type="common">Yellow mealworm beetle</name>
    <dbReference type="NCBI Taxonomy" id="7067"/>
    <lineage>
        <taxon>Eukaryota</taxon>
        <taxon>Metazoa</taxon>
        <taxon>Ecdysozoa</taxon>
        <taxon>Arthropoda</taxon>
        <taxon>Hexapoda</taxon>
        <taxon>Insecta</taxon>
        <taxon>Pterygota</taxon>
        <taxon>Neoptera</taxon>
        <taxon>Endopterygota</taxon>
        <taxon>Coleoptera</taxon>
        <taxon>Polyphaga</taxon>
        <taxon>Cucujiformia</taxon>
        <taxon>Tenebrionidae</taxon>
        <taxon>Tenebrio</taxon>
    </lineage>
</organism>
<keyword evidence="10" id="KW-0812">Transmembrane</keyword>
<keyword evidence="5" id="KW-0732">Signal</keyword>
<dbReference type="SUPFAM" id="SSF55718">
    <property type="entry name" value="SCP-like"/>
    <property type="match status" value="1"/>
</dbReference>
<dbReference type="Pfam" id="PF24660">
    <property type="entry name" value="PGAP1_3rd"/>
    <property type="match status" value="1"/>
</dbReference>
<feature type="transmembrane region" description="Helical" evidence="10">
    <location>
        <begin position="1340"/>
        <end position="1363"/>
    </location>
</feature>
<dbReference type="GO" id="GO:0005789">
    <property type="term" value="C:endoplasmic reticulum membrane"/>
    <property type="evidence" value="ECO:0007669"/>
    <property type="project" value="UniProtKB-SubCell"/>
</dbReference>
<reference evidence="13" key="2">
    <citation type="submission" date="2021-08" db="EMBL/GenBank/DDBJ databases">
        <authorList>
            <person name="Eriksson T."/>
        </authorList>
    </citation>
    <scope>NUCLEOTIDE SEQUENCE</scope>
    <source>
        <strain evidence="13">Stoneville</strain>
        <tissue evidence="13">Whole head</tissue>
    </source>
</reference>
<evidence type="ECO:0000256" key="5">
    <source>
        <dbReference type="ARBA" id="ARBA00022729"/>
    </source>
</evidence>
<reference evidence="13" key="1">
    <citation type="journal article" date="2020" name="J Insects Food Feed">
        <title>The yellow mealworm (Tenebrio molitor) genome: a resource for the emerging insects as food and feed industry.</title>
        <authorList>
            <person name="Eriksson T."/>
            <person name="Andere A."/>
            <person name="Kelstrup H."/>
            <person name="Emery V."/>
            <person name="Picard C."/>
        </authorList>
    </citation>
    <scope>NUCLEOTIDE SEQUENCE</scope>
    <source>
        <strain evidence="13">Stoneville</strain>
        <tissue evidence="13">Whole head</tissue>
    </source>
</reference>
<dbReference type="Gene3D" id="3.30.1050.10">
    <property type="entry name" value="SCP2 sterol-binding domain"/>
    <property type="match status" value="1"/>
</dbReference>
<dbReference type="InterPro" id="IPR012908">
    <property type="entry name" value="PGAP1-ab_dom-like"/>
</dbReference>
<comment type="function">
    <text evidence="10">Involved in inositol deacylation of GPI-anchored proteins which plays important roles in the quality control and ER-associated degradation of GPI-anchored proteins.</text>
</comment>
<evidence type="ECO:0000256" key="8">
    <source>
        <dbReference type="ARBA" id="ARBA00023128"/>
    </source>
</evidence>
<dbReference type="InterPro" id="IPR036291">
    <property type="entry name" value="NAD(P)-bd_dom_sf"/>
</dbReference>
<dbReference type="GO" id="GO:0005777">
    <property type="term" value="C:peroxisome"/>
    <property type="evidence" value="ECO:0007669"/>
    <property type="project" value="UniProtKB-SubCell"/>
</dbReference>
<dbReference type="InterPro" id="IPR002347">
    <property type="entry name" value="SDR_fam"/>
</dbReference>
<evidence type="ECO:0000256" key="4">
    <source>
        <dbReference type="ARBA" id="ARBA00022614"/>
    </source>
</evidence>
<dbReference type="PANTHER" id="PTHR42808">
    <property type="entry name" value="HYDROXYSTEROID DEHYDROGENASE-LIKE PROTEIN 2"/>
    <property type="match status" value="1"/>
</dbReference>
<evidence type="ECO:0000313" key="14">
    <source>
        <dbReference type="Proteomes" id="UP000719412"/>
    </source>
</evidence>
<dbReference type="Gene3D" id="3.40.50.720">
    <property type="entry name" value="NAD(P)-binding Rossmann-like Domain"/>
    <property type="match status" value="1"/>
</dbReference>
<dbReference type="GO" id="GO:0016491">
    <property type="term" value="F:oxidoreductase activity"/>
    <property type="evidence" value="ECO:0007669"/>
    <property type="project" value="UniProtKB-KW"/>
</dbReference>
<dbReference type="Pfam" id="PF00106">
    <property type="entry name" value="adh_short"/>
    <property type="match status" value="1"/>
</dbReference>
<evidence type="ECO:0000256" key="11">
    <source>
        <dbReference type="SAM" id="MobiDB-lite"/>
    </source>
</evidence>
<dbReference type="SMART" id="SM00013">
    <property type="entry name" value="LRRNT"/>
    <property type="match status" value="1"/>
</dbReference>
<keyword evidence="7" id="KW-0560">Oxidoreductase</keyword>
<evidence type="ECO:0000256" key="2">
    <source>
        <dbReference type="ARBA" id="ARBA00004275"/>
    </source>
</evidence>
<dbReference type="PANTHER" id="PTHR42808:SF3">
    <property type="entry name" value="HYDROXYSTEROID DEHYDROGENASE-LIKE PROTEIN 2"/>
    <property type="match status" value="1"/>
</dbReference>
<evidence type="ECO:0000256" key="9">
    <source>
        <dbReference type="ARBA" id="ARBA00023140"/>
    </source>
</evidence>
<accession>A0A8J6HG45</accession>
<feature type="transmembrane region" description="Helical" evidence="10">
    <location>
        <begin position="1254"/>
        <end position="1272"/>
    </location>
</feature>
<dbReference type="Gene3D" id="3.80.10.10">
    <property type="entry name" value="Ribonuclease Inhibitor"/>
    <property type="match status" value="1"/>
</dbReference>
<keyword evidence="6" id="KW-0521">NADP</keyword>
<dbReference type="GO" id="GO:0005739">
    <property type="term" value="C:mitochondrion"/>
    <property type="evidence" value="ECO:0007669"/>
    <property type="project" value="UniProtKB-SubCell"/>
</dbReference>
<dbReference type="EC" id="3.1.-.-" evidence="10"/>
<keyword evidence="8" id="KW-0496">Mitochondrion</keyword>
<evidence type="ECO:0000256" key="1">
    <source>
        <dbReference type="ARBA" id="ARBA00004173"/>
    </source>
</evidence>
<comment type="similarity">
    <text evidence="10">Belongs to the GPI inositol-deacylase family.</text>
</comment>
<feature type="transmembrane region" description="Helical" evidence="10">
    <location>
        <begin position="1593"/>
        <end position="1611"/>
    </location>
</feature>
<dbReference type="NCBIfam" id="NF006133">
    <property type="entry name" value="PRK08278.1"/>
    <property type="match status" value="1"/>
</dbReference>
<dbReference type="GO" id="GO:0016788">
    <property type="term" value="F:hydrolase activity, acting on ester bonds"/>
    <property type="evidence" value="ECO:0007669"/>
    <property type="project" value="InterPro"/>
</dbReference>
<evidence type="ECO:0000256" key="10">
    <source>
        <dbReference type="RuleBase" id="RU365011"/>
    </source>
</evidence>
<dbReference type="SUPFAM" id="SSF52058">
    <property type="entry name" value="L domain-like"/>
    <property type="match status" value="1"/>
</dbReference>